<dbReference type="PANTHER" id="PTHR47204:SF1">
    <property type="entry name" value="RIBONUCLEASE H2 SUBUNIT C"/>
    <property type="match status" value="1"/>
</dbReference>
<dbReference type="CDD" id="cd09271">
    <property type="entry name" value="RNase_H2-C"/>
    <property type="match status" value="1"/>
</dbReference>
<evidence type="ECO:0000313" key="1">
    <source>
        <dbReference type="EMBL" id="KAK5085581.1"/>
    </source>
</evidence>
<organism evidence="1 2">
    <name type="scientific">Lithohypha guttulata</name>
    <dbReference type="NCBI Taxonomy" id="1690604"/>
    <lineage>
        <taxon>Eukaryota</taxon>
        <taxon>Fungi</taxon>
        <taxon>Dikarya</taxon>
        <taxon>Ascomycota</taxon>
        <taxon>Pezizomycotina</taxon>
        <taxon>Eurotiomycetes</taxon>
        <taxon>Chaetothyriomycetidae</taxon>
        <taxon>Chaetothyriales</taxon>
        <taxon>Trichomeriaceae</taxon>
        <taxon>Lithohypha</taxon>
    </lineage>
</organism>
<gene>
    <name evidence="1" type="ORF">LTR05_004868</name>
</gene>
<dbReference type="Pfam" id="PF08615">
    <property type="entry name" value="RNase_H2_suC"/>
    <property type="match status" value="1"/>
</dbReference>
<comment type="caution">
    <text evidence="1">The sequence shown here is derived from an EMBL/GenBank/DDBJ whole genome shotgun (WGS) entry which is preliminary data.</text>
</comment>
<dbReference type="GO" id="GO:0032299">
    <property type="term" value="C:ribonuclease H2 complex"/>
    <property type="evidence" value="ECO:0007669"/>
    <property type="project" value="InterPro"/>
</dbReference>
<name>A0AAN7SZN5_9EURO</name>
<dbReference type="GO" id="GO:0006401">
    <property type="term" value="P:RNA catabolic process"/>
    <property type="evidence" value="ECO:0007669"/>
    <property type="project" value="InterPro"/>
</dbReference>
<proteinExistence type="predicted"/>
<reference evidence="1 2" key="1">
    <citation type="submission" date="2023-08" db="EMBL/GenBank/DDBJ databases">
        <title>Black Yeasts Isolated from many extreme environments.</title>
        <authorList>
            <person name="Coleine C."/>
            <person name="Stajich J.E."/>
            <person name="Selbmann L."/>
        </authorList>
    </citation>
    <scope>NUCLEOTIDE SEQUENCE [LARGE SCALE GENOMIC DNA]</scope>
    <source>
        <strain evidence="1 2">CCFEE 5910</strain>
    </source>
</reference>
<protein>
    <submittedName>
        <fullName evidence="1">Uncharacterized protein</fullName>
    </submittedName>
</protein>
<dbReference type="PANTHER" id="PTHR47204">
    <property type="entry name" value="OS02G0168900 PROTEIN"/>
    <property type="match status" value="1"/>
</dbReference>
<dbReference type="Gene3D" id="2.40.128.680">
    <property type="match status" value="1"/>
</dbReference>
<dbReference type="EMBL" id="JAVRRJ010000004">
    <property type="protein sequence ID" value="KAK5085581.1"/>
    <property type="molecule type" value="Genomic_DNA"/>
</dbReference>
<dbReference type="AlphaFoldDB" id="A0AAN7SZN5"/>
<keyword evidence="2" id="KW-1185">Reference proteome</keyword>
<dbReference type="InterPro" id="IPR013924">
    <property type="entry name" value="RNase_H2_suC"/>
</dbReference>
<sequence length="137" mass="15402">MSKSSSSDNSIVNIVPCRINHTGTSKVTKRYWQPRSETDGTETAYFRGRRLRGRVINMPEKYTGLVLRTSAKTIIEPTSPAVQDEDEDDEEPELPVPIKVIEQVSNFDKMILPPADDTMVKGVEEWIAFAEAIHKPA</sequence>
<accession>A0AAN7SZN5</accession>
<evidence type="ECO:0000313" key="2">
    <source>
        <dbReference type="Proteomes" id="UP001309876"/>
    </source>
</evidence>
<dbReference type="Proteomes" id="UP001309876">
    <property type="component" value="Unassembled WGS sequence"/>
</dbReference>